<evidence type="ECO:0000256" key="1">
    <source>
        <dbReference type="SAM" id="MobiDB-lite"/>
    </source>
</evidence>
<feature type="non-terminal residue" evidence="2">
    <location>
        <position position="1"/>
    </location>
</feature>
<sequence length="141" mass="15727">LAARLQTGASYKRPEAGHVVGSARRRRTRRRRRRPCFRRRSFCQRAHDATGGGMGFLISTVIFPTRIFFDPSSLHNFPQGRPNLANTCAILRSCGTSASLFKNCYFIVIQPARSVLTNAQCEASPSVHKFDLKMLSVISAV</sequence>
<gene>
    <name evidence="2" type="ORF">TR141232</name>
</gene>
<dbReference type="EMBL" id="GEEE01004447">
    <property type="protein sequence ID" value="JAP58778.1"/>
    <property type="molecule type" value="Transcribed_RNA"/>
</dbReference>
<name>A0A0X3Q4M9_SCHSO</name>
<reference evidence="2" key="1">
    <citation type="submission" date="2016-01" db="EMBL/GenBank/DDBJ databases">
        <title>Reference transcriptome for the parasite Schistocephalus solidus: insights into the molecular evolution of parasitism.</title>
        <authorList>
            <person name="Hebert F.O."/>
            <person name="Grambauer S."/>
            <person name="Barber I."/>
            <person name="Landry C.R."/>
            <person name="Aubin-Horth N."/>
        </authorList>
    </citation>
    <scope>NUCLEOTIDE SEQUENCE</scope>
</reference>
<feature type="region of interest" description="Disordered" evidence="1">
    <location>
        <begin position="1"/>
        <end position="34"/>
    </location>
</feature>
<evidence type="ECO:0000313" key="2">
    <source>
        <dbReference type="EMBL" id="JAP58778.1"/>
    </source>
</evidence>
<dbReference type="AlphaFoldDB" id="A0A0X3Q4M9"/>
<feature type="compositionally biased region" description="Basic residues" evidence="1">
    <location>
        <begin position="23"/>
        <end position="34"/>
    </location>
</feature>
<protein>
    <submittedName>
        <fullName evidence="2">Uncharacterized protein</fullName>
    </submittedName>
</protein>
<accession>A0A0X3Q4M9</accession>
<organism evidence="2">
    <name type="scientific">Schistocephalus solidus</name>
    <name type="common">Tapeworm</name>
    <dbReference type="NCBI Taxonomy" id="70667"/>
    <lineage>
        <taxon>Eukaryota</taxon>
        <taxon>Metazoa</taxon>
        <taxon>Spiralia</taxon>
        <taxon>Lophotrochozoa</taxon>
        <taxon>Platyhelminthes</taxon>
        <taxon>Cestoda</taxon>
        <taxon>Eucestoda</taxon>
        <taxon>Diphyllobothriidea</taxon>
        <taxon>Diphyllobothriidae</taxon>
        <taxon>Schistocephalus</taxon>
    </lineage>
</organism>
<proteinExistence type="predicted"/>